<feature type="transmembrane region" description="Helical" evidence="12">
    <location>
        <begin position="164"/>
        <end position="183"/>
    </location>
</feature>
<feature type="transmembrane region" description="Helical" evidence="12">
    <location>
        <begin position="93"/>
        <end position="116"/>
    </location>
</feature>
<protein>
    <submittedName>
        <fullName evidence="14">Cation:proton antiporter</fullName>
    </submittedName>
</protein>
<comment type="subcellular location">
    <subcellularLocation>
        <location evidence="1">Cell membrane</location>
        <topology evidence="1">Multi-pass membrane protein</topology>
    </subcellularLocation>
</comment>
<evidence type="ECO:0000313" key="14">
    <source>
        <dbReference type="EMBL" id="USD22857.1"/>
    </source>
</evidence>
<evidence type="ECO:0000256" key="10">
    <source>
        <dbReference type="ARBA" id="ARBA00023136"/>
    </source>
</evidence>
<sequence length="414" mass="44558">MNDVVVIVGQGLYLAVAAIIGLGISRILRIDNTLGCLLAGVLAAFLLPVIDYDTGLRATSLRELVFFVILPVLIFESAWQLEPRILKRWIGPILLFSTLGLVICAFLIAAITYYGIGHPAGFPWIAALLTGAILAATDPVAVVNKLRQEKTGEDLLSLVEGESLFNDAAAVVLYSLVLGLATYSIVQGAGVSAEAPSLSVSSVTLYFCMIFFGGVAVGLILGLLTTLVILFLRTPSAALMTLVIVAFGSFYLAESILHVSGIISVMTCAIVARACLRKQRKTYLVDAETTWEWLGLLFTSIIFVIMGLVITFEMFTHQWLAMLIATAAALGARALSVVLVAPLTRFVGPPIPKSWRLLMSWGGLRGVIAVALVLSLPVELPYWWTIQSMVFGVVLFSLLVQGTTSGRLIRKLDI</sequence>
<feature type="transmembrane region" description="Helical" evidence="12">
    <location>
        <begin position="296"/>
        <end position="315"/>
    </location>
</feature>
<evidence type="ECO:0000256" key="8">
    <source>
        <dbReference type="ARBA" id="ARBA00023053"/>
    </source>
</evidence>
<keyword evidence="7 12" id="KW-1133">Transmembrane helix</keyword>
<evidence type="ECO:0000256" key="12">
    <source>
        <dbReference type="SAM" id="Phobius"/>
    </source>
</evidence>
<evidence type="ECO:0000256" key="2">
    <source>
        <dbReference type="ARBA" id="ARBA00007367"/>
    </source>
</evidence>
<comment type="similarity">
    <text evidence="2">Belongs to the monovalent cation:proton antiporter 1 (CPA1) transporter (TC 2.A.36) family.</text>
</comment>
<evidence type="ECO:0000256" key="4">
    <source>
        <dbReference type="ARBA" id="ARBA00022449"/>
    </source>
</evidence>
<evidence type="ECO:0000259" key="13">
    <source>
        <dbReference type="Pfam" id="PF00999"/>
    </source>
</evidence>
<keyword evidence="5" id="KW-1003">Cell membrane</keyword>
<evidence type="ECO:0000256" key="7">
    <source>
        <dbReference type="ARBA" id="ARBA00022989"/>
    </source>
</evidence>
<dbReference type="InterPro" id="IPR004709">
    <property type="entry name" value="NaH_exchanger"/>
</dbReference>
<keyword evidence="15" id="KW-1185">Reference proteome</keyword>
<accession>A0ABY4VFG6</accession>
<keyword evidence="9" id="KW-0406">Ion transport</keyword>
<evidence type="ECO:0000256" key="1">
    <source>
        <dbReference type="ARBA" id="ARBA00004651"/>
    </source>
</evidence>
<feature type="transmembrane region" description="Helical" evidence="12">
    <location>
        <begin position="122"/>
        <end position="143"/>
    </location>
</feature>
<gene>
    <name evidence="14" type="ORF">MJO52_06880</name>
</gene>
<dbReference type="Gene3D" id="6.10.140.1330">
    <property type="match status" value="1"/>
</dbReference>
<feature type="transmembrane region" description="Helical" evidence="12">
    <location>
        <begin position="34"/>
        <end position="52"/>
    </location>
</feature>
<feature type="transmembrane region" description="Helical" evidence="12">
    <location>
        <begin position="321"/>
        <end position="343"/>
    </location>
</feature>
<dbReference type="Proteomes" id="UP001055658">
    <property type="component" value="Chromosome"/>
</dbReference>
<dbReference type="InterPro" id="IPR018422">
    <property type="entry name" value="Cation/H_exchanger_CPA1"/>
</dbReference>
<evidence type="ECO:0000256" key="5">
    <source>
        <dbReference type="ARBA" id="ARBA00022475"/>
    </source>
</evidence>
<name>A0ABY4VFG6_9GAMM</name>
<feature type="transmembrane region" description="Helical" evidence="12">
    <location>
        <begin position="64"/>
        <end position="81"/>
    </location>
</feature>
<evidence type="ECO:0000256" key="9">
    <source>
        <dbReference type="ARBA" id="ARBA00023065"/>
    </source>
</evidence>
<organism evidence="14 15">
    <name type="scientific">Microbulbifer variabilis</name>
    <dbReference type="NCBI Taxonomy" id="266805"/>
    <lineage>
        <taxon>Bacteria</taxon>
        <taxon>Pseudomonadati</taxon>
        <taxon>Pseudomonadota</taxon>
        <taxon>Gammaproteobacteria</taxon>
        <taxon>Cellvibrionales</taxon>
        <taxon>Microbulbiferaceae</taxon>
        <taxon>Microbulbifer</taxon>
    </lineage>
</organism>
<keyword evidence="11" id="KW-0739">Sodium transport</keyword>
<feature type="domain" description="Cation/H+ exchanger transmembrane" evidence="13">
    <location>
        <begin position="15"/>
        <end position="409"/>
    </location>
</feature>
<keyword evidence="4" id="KW-0050">Antiport</keyword>
<dbReference type="PANTHER" id="PTHR10110:SF195">
    <property type="entry name" value="NA(+)_H(+) ANTIPORTER NHAS2"/>
    <property type="match status" value="1"/>
</dbReference>
<reference evidence="14" key="1">
    <citation type="submission" date="2022-02" db="EMBL/GenBank/DDBJ databases">
        <title>Coral-associated bacteria.</title>
        <authorList>
            <person name="Tang K."/>
            <person name="Wang X."/>
        </authorList>
    </citation>
    <scope>NUCLEOTIDE SEQUENCE</scope>
    <source>
        <strain evidence="14">SCSIO 43006</strain>
    </source>
</reference>
<feature type="transmembrane region" description="Helical" evidence="12">
    <location>
        <begin position="237"/>
        <end position="253"/>
    </location>
</feature>
<dbReference type="PANTHER" id="PTHR10110">
    <property type="entry name" value="SODIUM/HYDROGEN EXCHANGER"/>
    <property type="match status" value="1"/>
</dbReference>
<keyword evidence="3" id="KW-0813">Transport</keyword>
<keyword evidence="10 12" id="KW-0472">Membrane</keyword>
<dbReference type="EMBL" id="CP092418">
    <property type="protein sequence ID" value="USD22857.1"/>
    <property type="molecule type" value="Genomic_DNA"/>
</dbReference>
<dbReference type="InterPro" id="IPR006153">
    <property type="entry name" value="Cation/H_exchanger_TM"/>
</dbReference>
<evidence type="ECO:0000256" key="3">
    <source>
        <dbReference type="ARBA" id="ARBA00022448"/>
    </source>
</evidence>
<feature type="transmembrane region" description="Helical" evidence="12">
    <location>
        <begin position="203"/>
        <end position="230"/>
    </location>
</feature>
<keyword evidence="8" id="KW-0915">Sodium</keyword>
<feature type="transmembrane region" description="Helical" evidence="12">
    <location>
        <begin position="355"/>
        <end position="376"/>
    </location>
</feature>
<evidence type="ECO:0000256" key="11">
    <source>
        <dbReference type="ARBA" id="ARBA00023201"/>
    </source>
</evidence>
<dbReference type="Pfam" id="PF00999">
    <property type="entry name" value="Na_H_Exchanger"/>
    <property type="match status" value="1"/>
</dbReference>
<dbReference type="RefSeq" id="WP_252085210.1">
    <property type="nucleotide sequence ID" value="NZ_CP092418.1"/>
</dbReference>
<dbReference type="PRINTS" id="PR01084">
    <property type="entry name" value="NAHEXCHNGR"/>
</dbReference>
<keyword evidence="6 12" id="KW-0812">Transmembrane</keyword>
<evidence type="ECO:0000256" key="6">
    <source>
        <dbReference type="ARBA" id="ARBA00022692"/>
    </source>
</evidence>
<feature type="transmembrane region" description="Helical" evidence="12">
    <location>
        <begin position="6"/>
        <end position="27"/>
    </location>
</feature>
<evidence type="ECO:0000313" key="15">
    <source>
        <dbReference type="Proteomes" id="UP001055658"/>
    </source>
</evidence>
<feature type="transmembrane region" description="Helical" evidence="12">
    <location>
        <begin position="259"/>
        <end position="276"/>
    </location>
</feature>
<feature type="transmembrane region" description="Helical" evidence="12">
    <location>
        <begin position="382"/>
        <end position="400"/>
    </location>
</feature>
<proteinExistence type="inferred from homology"/>